<feature type="transmembrane region" description="Helical" evidence="6">
    <location>
        <begin position="195"/>
        <end position="221"/>
    </location>
</feature>
<evidence type="ECO:0000259" key="7">
    <source>
        <dbReference type="PROSITE" id="PS50850"/>
    </source>
</evidence>
<dbReference type="OrthoDB" id="379508at2157"/>
<evidence type="ECO:0000313" key="8">
    <source>
        <dbReference type="EMBL" id="QGR16530.1"/>
    </source>
</evidence>
<dbReference type="PANTHER" id="PTHR43124">
    <property type="entry name" value="PURINE EFFLUX PUMP PBUE"/>
    <property type="match status" value="1"/>
</dbReference>
<evidence type="ECO:0000313" key="9">
    <source>
        <dbReference type="Proteomes" id="UP000427373"/>
    </source>
</evidence>
<dbReference type="GO" id="GO:0022857">
    <property type="term" value="F:transmembrane transporter activity"/>
    <property type="evidence" value="ECO:0007669"/>
    <property type="project" value="InterPro"/>
</dbReference>
<keyword evidence="3 6" id="KW-0812">Transmembrane</keyword>
<name>A0A650CFA8_SULOH</name>
<evidence type="ECO:0000256" key="4">
    <source>
        <dbReference type="ARBA" id="ARBA00022989"/>
    </source>
</evidence>
<proteinExistence type="predicted"/>
<feature type="transmembrane region" description="Helical" evidence="6">
    <location>
        <begin position="132"/>
        <end position="151"/>
    </location>
</feature>
<dbReference type="SUPFAM" id="SSF103473">
    <property type="entry name" value="MFS general substrate transporter"/>
    <property type="match status" value="1"/>
</dbReference>
<organism evidence="8 9">
    <name type="scientific">Sulfurisphaera ohwakuensis</name>
    <dbReference type="NCBI Taxonomy" id="69656"/>
    <lineage>
        <taxon>Archaea</taxon>
        <taxon>Thermoproteota</taxon>
        <taxon>Thermoprotei</taxon>
        <taxon>Sulfolobales</taxon>
        <taxon>Sulfolobaceae</taxon>
        <taxon>Sulfurisphaera</taxon>
    </lineage>
</organism>
<dbReference type="Proteomes" id="UP000427373">
    <property type="component" value="Chromosome"/>
</dbReference>
<dbReference type="InterPro" id="IPR036259">
    <property type="entry name" value="MFS_trans_sf"/>
</dbReference>
<evidence type="ECO:0000256" key="6">
    <source>
        <dbReference type="SAM" id="Phobius"/>
    </source>
</evidence>
<dbReference type="InterPro" id="IPR020846">
    <property type="entry name" value="MFS_dom"/>
</dbReference>
<feature type="transmembrane region" description="Helical" evidence="6">
    <location>
        <begin position="233"/>
        <end position="252"/>
    </location>
</feature>
<feature type="transmembrane region" description="Helical" evidence="6">
    <location>
        <begin position="317"/>
        <end position="336"/>
    </location>
</feature>
<evidence type="ECO:0000256" key="2">
    <source>
        <dbReference type="ARBA" id="ARBA00022475"/>
    </source>
</evidence>
<keyword evidence="4 6" id="KW-1133">Transmembrane helix</keyword>
<dbReference type="RefSeq" id="WP_156014086.1">
    <property type="nucleotide sequence ID" value="NZ_CP045484.1"/>
</dbReference>
<evidence type="ECO:0000256" key="3">
    <source>
        <dbReference type="ARBA" id="ARBA00022692"/>
    </source>
</evidence>
<feature type="transmembrane region" description="Helical" evidence="6">
    <location>
        <begin position="374"/>
        <end position="392"/>
    </location>
</feature>
<comment type="subcellular location">
    <subcellularLocation>
        <location evidence="1">Cell membrane</location>
        <topology evidence="1">Multi-pass membrane protein</topology>
    </subcellularLocation>
</comment>
<sequence length="393" mass="42282">MDNTKKEVMITSVIGSAASLEGAMITAAIPYISSQLSVSYLDSSLFLTLFAVISSLLFVPFYLVGEKRGIKKLLFLGALIFSLSGIAILVTNSFPIALVLRSLQGLGASMMYPAQLAYASSYKGSEGRNIGFNYSMLALAYIIGVPLGYALGKIDWKYLFLLPSLMVFTSLFLTSHLSDLKGNFGNPRSAVGPMLLFNGVLISVYSFYIGVVTALAGLYSLSKWSLEKRFLKPLVAGFLHSLSRYAVVEFLVLSYTQLFHVESLLAIILVLLFPLPMALISAPLGKVIGERSRTIAILGFSIMLLSWLLLFNKVIGTVILGIGTGIATVSNTVYTMQNLGLKDRVVGSAIKSLEGVVGISVGPTIAITLFNFKIGVELAVFILNAVAILLLLV</sequence>
<dbReference type="AlphaFoldDB" id="A0A650CFA8"/>
<feature type="transmembrane region" description="Helical" evidence="6">
    <location>
        <begin position="158"/>
        <end position="175"/>
    </location>
</feature>
<keyword evidence="9" id="KW-1185">Reference proteome</keyword>
<feature type="transmembrane region" description="Helical" evidence="6">
    <location>
        <begin position="264"/>
        <end position="282"/>
    </location>
</feature>
<feature type="domain" description="Major facilitator superfamily (MFS) profile" evidence="7">
    <location>
        <begin position="7"/>
        <end position="393"/>
    </location>
</feature>
<dbReference type="PANTHER" id="PTHR43124:SF3">
    <property type="entry name" value="CHLORAMPHENICOL EFFLUX PUMP RV0191"/>
    <property type="match status" value="1"/>
</dbReference>
<dbReference type="KEGG" id="soh:D1869_04455"/>
<feature type="transmembrane region" description="Helical" evidence="6">
    <location>
        <begin position="294"/>
        <end position="311"/>
    </location>
</feature>
<protein>
    <submittedName>
        <fullName evidence="8">MFS transporter</fullName>
    </submittedName>
</protein>
<dbReference type="EMBL" id="CP045484">
    <property type="protein sequence ID" value="QGR16530.1"/>
    <property type="molecule type" value="Genomic_DNA"/>
</dbReference>
<accession>A0A650CFA8</accession>
<dbReference type="InterPro" id="IPR011701">
    <property type="entry name" value="MFS"/>
</dbReference>
<evidence type="ECO:0000256" key="5">
    <source>
        <dbReference type="ARBA" id="ARBA00023136"/>
    </source>
</evidence>
<dbReference type="InterPro" id="IPR050189">
    <property type="entry name" value="MFS_Efflux_Transporters"/>
</dbReference>
<dbReference type="GO" id="GO:0005886">
    <property type="term" value="C:plasma membrane"/>
    <property type="evidence" value="ECO:0007669"/>
    <property type="project" value="UniProtKB-SubCell"/>
</dbReference>
<feature type="transmembrane region" description="Helical" evidence="6">
    <location>
        <begin position="12"/>
        <end position="32"/>
    </location>
</feature>
<dbReference type="PROSITE" id="PS50850">
    <property type="entry name" value="MFS"/>
    <property type="match status" value="1"/>
</dbReference>
<gene>
    <name evidence="8" type="ORF">D1869_04455</name>
</gene>
<keyword evidence="5 6" id="KW-0472">Membrane</keyword>
<dbReference type="Pfam" id="PF07690">
    <property type="entry name" value="MFS_1"/>
    <property type="match status" value="1"/>
</dbReference>
<feature type="transmembrane region" description="Helical" evidence="6">
    <location>
        <begin position="73"/>
        <end position="100"/>
    </location>
</feature>
<reference evidence="8 9" key="1">
    <citation type="submission" date="2019-10" db="EMBL/GenBank/DDBJ databases">
        <title>Genome Sequences from Six Type Strain Members of the Archaeal Family Sulfolobaceae: Acidianus ambivalens, Acidianus infernus, Metallosphaera prunae, Stygiolobus azoricus, Sulfolobus metallicus, and Sulfurisphaera ohwakuensis.</title>
        <authorList>
            <person name="Counts J.A."/>
            <person name="Kelly R.M."/>
        </authorList>
    </citation>
    <scope>NUCLEOTIDE SEQUENCE [LARGE SCALE GENOMIC DNA]</scope>
    <source>
        <strain evidence="8 9">TA-1</strain>
    </source>
</reference>
<keyword evidence="2" id="KW-1003">Cell membrane</keyword>
<dbReference type="Gene3D" id="1.20.1250.20">
    <property type="entry name" value="MFS general substrate transporter like domains"/>
    <property type="match status" value="2"/>
</dbReference>
<evidence type="ECO:0000256" key="1">
    <source>
        <dbReference type="ARBA" id="ARBA00004651"/>
    </source>
</evidence>
<dbReference type="GeneID" id="42800470"/>
<feature type="transmembrane region" description="Helical" evidence="6">
    <location>
        <begin position="44"/>
        <end position="64"/>
    </location>
</feature>